<evidence type="ECO:0000313" key="1">
    <source>
        <dbReference type="EMBL" id="CAE7396800.1"/>
    </source>
</evidence>
<name>A0A812QP41_9DINO</name>
<reference evidence="1" key="1">
    <citation type="submission" date="2021-02" db="EMBL/GenBank/DDBJ databases">
        <authorList>
            <person name="Dougan E. K."/>
            <person name="Rhodes N."/>
            <person name="Thang M."/>
            <person name="Chan C."/>
        </authorList>
    </citation>
    <scope>NUCLEOTIDE SEQUENCE</scope>
</reference>
<dbReference type="Proteomes" id="UP000604046">
    <property type="component" value="Unassembled WGS sequence"/>
</dbReference>
<dbReference type="EMBL" id="CAJNDS010002258">
    <property type="protein sequence ID" value="CAE7396800.1"/>
    <property type="molecule type" value="Genomic_DNA"/>
</dbReference>
<organism evidence="1 2">
    <name type="scientific">Symbiodinium natans</name>
    <dbReference type="NCBI Taxonomy" id="878477"/>
    <lineage>
        <taxon>Eukaryota</taxon>
        <taxon>Sar</taxon>
        <taxon>Alveolata</taxon>
        <taxon>Dinophyceae</taxon>
        <taxon>Suessiales</taxon>
        <taxon>Symbiodiniaceae</taxon>
        <taxon>Symbiodinium</taxon>
    </lineage>
</organism>
<sequence length="182" mass="20057">MHGSGPSSRSVGSVWPSSQGWTVKIYRGLLVRMSIPITSNFVTVPFAGLPAESSMTFLRKASGILHYSQDLASRHVSSSGCGSLLRLSGHLEELWVVLLGFLPKDIERLFTLAGQSLAMQGTMEKAGARLLKQLKPLHSVLRPQLKLNCLTAFFRCQASMVLRATYAFCQKRLPWLVPALWA</sequence>
<dbReference type="AlphaFoldDB" id="A0A812QP41"/>
<proteinExistence type="predicted"/>
<gene>
    <name evidence="1" type="ORF">SNAT2548_LOCUS21603</name>
</gene>
<keyword evidence="2" id="KW-1185">Reference proteome</keyword>
<evidence type="ECO:0000313" key="2">
    <source>
        <dbReference type="Proteomes" id="UP000604046"/>
    </source>
</evidence>
<accession>A0A812QP41</accession>
<comment type="caution">
    <text evidence="1">The sequence shown here is derived from an EMBL/GenBank/DDBJ whole genome shotgun (WGS) entry which is preliminary data.</text>
</comment>
<protein>
    <submittedName>
        <fullName evidence="1">Uncharacterized protein</fullName>
    </submittedName>
</protein>